<evidence type="ECO:0000313" key="3">
    <source>
        <dbReference type="Proteomes" id="UP000578077"/>
    </source>
</evidence>
<keyword evidence="3" id="KW-1185">Reference proteome</keyword>
<dbReference type="AlphaFoldDB" id="A0A841EG53"/>
<evidence type="ECO:0000259" key="1">
    <source>
        <dbReference type="PROSITE" id="PS50075"/>
    </source>
</evidence>
<proteinExistence type="predicted"/>
<evidence type="ECO:0000313" key="2">
    <source>
        <dbReference type="EMBL" id="MBB6000023.1"/>
    </source>
</evidence>
<dbReference type="Proteomes" id="UP000578077">
    <property type="component" value="Unassembled WGS sequence"/>
</dbReference>
<dbReference type="EMBL" id="JACHLY010000001">
    <property type="protein sequence ID" value="MBB6000023.1"/>
    <property type="molecule type" value="Genomic_DNA"/>
</dbReference>
<comment type="caution">
    <text evidence="2">The sequence shown here is derived from an EMBL/GenBank/DDBJ whole genome shotgun (WGS) entry which is preliminary data.</text>
</comment>
<dbReference type="RefSeq" id="WP_184637209.1">
    <property type="nucleotide sequence ID" value="NZ_BAABKT010000028.1"/>
</dbReference>
<accession>A0A841EG53</accession>
<dbReference type="Pfam" id="PF00550">
    <property type="entry name" value="PP-binding"/>
    <property type="match status" value="1"/>
</dbReference>
<dbReference type="SUPFAM" id="SSF47336">
    <property type="entry name" value="ACP-like"/>
    <property type="match status" value="1"/>
</dbReference>
<dbReference type="InterPro" id="IPR009081">
    <property type="entry name" value="PP-bd_ACP"/>
</dbReference>
<dbReference type="PROSITE" id="PS50075">
    <property type="entry name" value="CARRIER"/>
    <property type="match status" value="1"/>
</dbReference>
<organism evidence="2 3">
    <name type="scientific">Streptomonospora salina</name>
    <dbReference type="NCBI Taxonomy" id="104205"/>
    <lineage>
        <taxon>Bacteria</taxon>
        <taxon>Bacillati</taxon>
        <taxon>Actinomycetota</taxon>
        <taxon>Actinomycetes</taxon>
        <taxon>Streptosporangiales</taxon>
        <taxon>Nocardiopsidaceae</taxon>
        <taxon>Streptomonospora</taxon>
    </lineage>
</organism>
<name>A0A841EG53_9ACTN</name>
<dbReference type="Gene3D" id="1.10.1200.10">
    <property type="entry name" value="ACP-like"/>
    <property type="match status" value="1"/>
</dbReference>
<feature type="domain" description="Carrier" evidence="1">
    <location>
        <begin position="3"/>
        <end position="80"/>
    </location>
</feature>
<sequence length="80" mass="9018">MTEMIEDTIQEMTIEWATYLLDEPDVTLEDNFVDCGGHSILALRMNRLAKEQWGTEYNLAVLLESDLAAAADDLASRLAR</sequence>
<protein>
    <recommendedName>
        <fullName evidence="1">Carrier domain-containing protein</fullName>
    </recommendedName>
</protein>
<reference evidence="2 3" key="1">
    <citation type="submission" date="2020-08" db="EMBL/GenBank/DDBJ databases">
        <title>Sequencing the genomes of 1000 actinobacteria strains.</title>
        <authorList>
            <person name="Klenk H.-P."/>
        </authorList>
    </citation>
    <scope>NUCLEOTIDE SEQUENCE [LARGE SCALE GENOMIC DNA]</scope>
    <source>
        <strain evidence="2 3">DSM 44593</strain>
    </source>
</reference>
<gene>
    <name evidence="2" type="ORF">HNR25_003774</name>
</gene>
<dbReference type="InterPro" id="IPR036736">
    <property type="entry name" value="ACP-like_sf"/>
</dbReference>